<dbReference type="Proteomes" id="UP000248301">
    <property type="component" value="Unassembled WGS sequence"/>
</dbReference>
<accession>A0A318PT45</accession>
<feature type="transmembrane region" description="Helical" evidence="1">
    <location>
        <begin position="7"/>
        <end position="31"/>
    </location>
</feature>
<keyword evidence="1" id="KW-0472">Membrane</keyword>
<evidence type="ECO:0000313" key="3">
    <source>
        <dbReference type="Proteomes" id="UP000248301"/>
    </source>
</evidence>
<gene>
    <name evidence="2" type="ORF">CFR72_13840</name>
</gene>
<proteinExistence type="predicted"/>
<keyword evidence="1" id="KW-0812">Transmembrane</keyword>
<organism evidence="2 3">
    <name type="scientific">Gluconacetobacter entanii</name>
    <dbReference type="NCBI Taxonomy" id="108528"/>
    <lineage>
        <taxon>Bacteria</taxon>
        <taxon>Pseudomonadati</taxon>
        <taxon>Pseudomonadota</taxon>
        <taxon>Alphaproteobacteria</taxon>
        <taxon>Acetobacterales</taxon>
        <taxon>Acetobacteraceae</taxon>
        <taxon>Gluconacetobacter</taxon>
    </lineage>
</organism>
<reference evidence="2 3" key="1">
    <citation type="submission" date="2017-07" db="EMBL/GenBank/DDBJ databases">
        <title>A draft genome sequence of Gluconacetobacter entanii LTH 4560.</title>
        <authorList>
            <person name="Skraban J."/>
            <person name="Cleenwerck I."/>
            <person name="Vandamme P."/>
            <person name="Trcek J."/>
        </authorList>
    </citation>
    <scope>NUCLEOTIDE SEQUENCE [LARGE SCALE GENOMIC DNA]</scope>
    <source>
        <strain evidence="2 3">LTH 4560</strain>
    </source>
</reference>
<protein>
    <submittedName>
        <fullName evidence="2">Uncharacterized protein</fullName>
    </submittedName>
</protein>
<evidence type="ECO:0000313" key="2">
    <source>
        <dbReference type="EMBL" id="PYD61955.1"/>
    </source>
</evidence>
<evidence type="ECO:0000256" key="1">
    <source>
        <dbReference type="SAM" id="Phobius"/>
    </source>
</evidence>
<sequence length="138" mass="14941">MRHIKPLLAYLCQPLIFFITPLALTIGKIILLSVRKVSMTLDEARAAIVKTLQKVQDASGLSCPVLKGGDVPRRVLEQFDSTVWPVATSWIAKELGVTIENDVHLFGGKNGGPLLTINQSAEVICAHIADRNLAVAAE</sequence>
<keyword evidence="1" id="KW-1133">Transmembrane helix</keyword>
<dbReference type="EMBL" id="NKUF01000045">
    <property type="protein sequence ID" value="PYD61955.1"/>
    <property type="molecule type" value="Genomic_DNA"/>
</dbReference>
<dbReference type="AlphaFoldDB" id="A0A318PT45"/>
<comment type="caution">
    <text evidence="2">The sequence shown here is derived from an EMBL/GenBank/DDBJ whole genome shotgun (WGS) entry which is preliminary data.</text>
</comment>
<name>A0A318PT45_9PROT</name>